<accession>A0ABN6N098</accession>
<dbReference type="Pfam" id="PF07676">
    <property type="entry name" value="PD40"/>
    <property type="match status" value="4"/>
</dbReference>
<comment type="similarity">
    <text evidence="2">Belongs to the TolB family.</text>
</comment>
<dbReference type="Gene3D" id="2.120.10.30">
    <property type="entry name" value="TolB, C-terminal domain"/>
    <property type="match status" value="2"/>
</dbReference>
<sequence>MARAAERAHAVLSPLLGHAPAARTEVVLSDDTDDANGSATPLPYDTIRLYAVPPPDLSELNDYRDWVSALFFHEYVHILHLDNVGGLPGLWNRVFGRLWFPNGVVPGWMIEGLAVSHEGDGEPPGAGRNASALFDMYARALATEPPGWPPLDDVSNPSVDWPLGSVPYLVGGRFMAWIEARAGRAALAGYLADQGSRVWPYAPGFGAERWFGKDFLGLYAEYRAAEEARFTAQLAEIRTRPVTSLRRLTTHGGQAGTPRWSPDGSFIAYFRHTLDGRGGVFRIAPDGRDLGRVATIDANGALALRSPREAVVAVTEVWREHRVYDDLWLLELQSGHRRRLTDGARATDPAVAPDGAAVVYVARSVGGAMHLARRPLAGGPEEVLFSRPGAQLYAPAVSPDGRRVVFAIHDDGRRDLALWEDGQVRRITDDDAIDASPAWTPDGRYVLFSSDRGGVYDLYAWEAATGAIRQVTNVESGAFQPAVSPDGRTIAFVIYSRAGFDLASIPFDPATWLDPTPAAAPIAMPAPEAAPPLPTRPYSPWRTVAPHWWFPVWGSDGAGNIFGAATGGTDVLGRHAWAAQAWWSASGHEPGYAVAYAGGWSWPQLDLSSSRILDTAPGGTRGLEADTSFAAGLTFTFSRLTSDLALRLGWAGTIYDVLGESRHAPTSDFLGYGDGFLSDLSLGIVYSDARRFVHSISPEEGRTVSLGLAAAGPEVGSDFSVARARAGWSEYLRVPGTRHAVLALHAGGGVAQGSIGGRAPFELGGASTGNPLSLVLGTVAAPSDQLRGYPVNDLRGTGLAIANAELRFPIATPVWGHSTWPVFLRRLHGAAFADLGDAFDLPGELPFAGHAFGADQLRLGAGAELRAEVVLGYWIVTDVRLGVAHAFGRVFAGEVSDPTVGNLSVYLTVGPSF</sequence>
<evidence type="ECO:0000313" key="6">
    <source>
        <dbReference type="Proteomes" id="UP001162891"/>
    </source>
</evidence>
<protein>
    <recommendedName>
        <fullName evidence="4">Bacterial surface antigen (D15) domain-containing protein</fullName>
    </recommendedName>
</protein>
<gene>
    <name evidence="5" type="ORF">AMOR_56070</name>
</gene>
<dbReference type="InterPro" id="IPR011042">
    <property type="entry name" value="6-blade_b-propeller_TolB-like"/>
</dbReference>
<evidence type="ECO:0000256" key="1">
    <source>
        <dbReference type="ARBA" id="ARBA00004370"/>
    </source>
</evidence>
<dbReference type="PANTHER" id="PTHR36842">
    <property type="entry name" value="PROTEIN TOLB HOMOLOG"/>
    <property type="match status" value="1"/>
</dbReference>
<dbReference type="InterPro" id="IPR011659">
    <property type="entry name" value="WD40"/>
</dbReference>
<reference evidence="6" key="1">
    <citation type="journal article" date="2022" name="Int. J. Syst. Evol. Microbiol.">
        <title>Anaeromyxobacter oryzae sp. nov., Anaeromyxobacter diazotrophicus sp. nov. and Anaeromyxobacter paludicola sp. nov., isolated from paddy soils.</title>
        <authorList>
            <person name="Itoh H."/>
            <person name="Xu Z."/>
            <person name="Mise K."/>
            <person name="Masuda Y."/>
            <person name="Ushijima N."/>
            <person name="Hayakawa C."/>
            <person name="Shiratori Y."/>
            <person name="Senoo K."/>
        </authorList>
    </citation>
    <scope>NUCLEOTIDE SEQUENCE [LARGE SCALE GENOMIC DNA]</scope>
    <source>
        <strain evidence="6">Red232</strain>
    </source>
</reference>
<dbReference type="Gene3D" id="2.40.160.50">
    <property type="entry name" value="membrane protein fhac: a member of the omp85/tpsb transporter family"/>
    <property type="match status" value="1"/>
</dbReference>
<evidence type="ECO:0000313" key="5">
    <source>
        <dbReference type="EMBL" id="BDG06611.1"/>
    </source>
</evidence>
<comment type="subcellular location">
    <subcellularLocation>
        <location evidence="1">Membrane</location>
    </subcellularLocation>
</comment>
<dbReference type="PANTHER" id="PTHR36842:SF1">
    <property type="entry name" value="PROTEIN TOLB"/>
    <property type="match status" value="1"/>
</dbReference>
<proteinExistence type="inferred from homology"/>
<keyword evidence="6" id="KW-1185">Reference proteome</keyword>
<name>A0ABN6N098_9BACT</name>
<dbReference type="SUPFAM" id="SSF82171">
    <property type="entry name" value="DPP6 N-terminal domain-like"/>
    <property type="match status" value="1"/>
</dbReference>
<keyword evidence="3" id="KW-0472">Membrane</keyword>
<evidence type="ECO:0000256" key="2">
    <source>
        <dbReference type="ARBA" id="ARBA00009820"/>
    </source>
</evidence>
<dbReference type="RefSeq" id="WP_248357009.1">
    <property type="nucleotide sequence ID" value="NZ_AP025591.1"/>
</dbReference>
<dbReference type="EMBL" id="AP025591">
    <property type="protein sequence ID" value="BDG06611.1"/>
    <property type="molecule type" value="Genomic_DNA"/>
</dbReference>
<dbReference type="Proteomes" id="UP001162891">
    <property type="component" value="Chromosome"/>
</dbReference>
<evidence type="ECO:0000259" key="4">
    <source>
        <dbReference type="Pfam" id="PF01103"/>
    </source>
</evidence>
<dbReference type="Pfam" id="PF01103">
    <property type="entry name" value="Omp85"/>
    <property type="match status" value="1"/>
</dbReference>
<organism evidence="5 6">
    <name type="scientific">Anaeromyxobacter oryzae</name>
    <dbReference type="NCBI Taxonomy" id="2918170"/>
    <lineage>
        <taxon>Bacteria</taxon>
        <taxon>Pseudomonadati</taxon>
        <taxon>Myxococcota</taxon>
        <taxon>Myxococcia</taxon>
        <taxon>Myxococcales</taxon>
        <taxon>Cystobacterineae</taxon>
        <taxon>Anaeromyxobacteraceae</taxon>
        <taxon>Anaeromyxobacter</taxon>
    </lineage>
</organism>
<dbReference type="InterPro" id="IPR000184">
    <property type="entry name" value="Bac_surfAg_D15"/>
</dbReference>
<evidence type="ECO:0000256" key="3">
    <source>
        <dbReference type="ARBA" id="ARBA00023136"/>
    </source>
</evidence>
<feature type="domain" description="Bacterial surface antigen (D15)" evidence="4">
    <location>
        <begin position="627"/>
        <end position="867"/>
    </location>
</feature>